<feature type="non-terminal residue" evidence="2">
    <location>
        <position position="1"/>
    </location>
</feature>
<reference evidence="2 3" key="1">
    <citation type="submission" date="2019-07" db="EMBL/GenBank/DDBJ databases">
        <title>New species of Amycolatopsis and Streptomyces.</title>
        <authorList>
            <person name="Duangmal K."/>
            <person name="Teo W.F.A."/>
            <person name="Lipun K."/>
        </authorList>
    </citation>
    <scope>NUCLEOTIDE SEQUENCE [LARGE SCALE GENOMIC DNA]</scope>
    <source>
        <strain evidence="2 3">NBRC 106415</strain>
    </source>
</reference>
<accession>A0A5N8XHK7</accession>
<dbReference type="EMBL" id="VJZC01000104">
    <property type="protein sequence ID" value="MPY58807.1"/>
    <property type="molecule type" value="Genomic_DNA"/>
</dbReference>
<name>A0A5N8XHK7_9ACTN</name>
<evidence type="ECO:0000313" key="3">
    <source>
        <dbReference type="Proteomes" id="UP000400924"/>
    </source>
</evidence>
<organism evidence="2 3">
    <name type="scientific">Streptomyces spongiae</name>
    <dbReference type="NCBI Taxonomy" id="565072"/>
    <lineage>
        <taxon>Bacteria</taxon>
        <taxon>Bacillati</taxon>
        <taxon>Actinomycetota</taxon>
        <taxon>Actinomycetes</taxon>
        <taxon>Kitasatosporales</taxon>
        <taxon>Streptomycetaceae</taxon>
        <taxon>Streptomyces</taxon>
    </lineage>
</organism>
<keyword evidence="3" id="KW-1185">Reference proteome</keyword>
<evidence type="ECO:0000313" key="2">
    <source>
        <dbReference type="EMBL" id="MPY58807.1"/>
    </source>
</evidence>
<dbReference type="Proteomes" id="UP000400924">
    <property type="component" value="Unassembled WGS sequence"/>
</dbReference>
<gene>
    <name evidence="2" type="ORF">FNH08_17030</name>
</gene>
<sequence length="117" mass="12441">YEAQGAPSGPYTPSAPHRPPNPDTNPYLRLPDELRREGGGTRPEDRDRSGGAPPPGAAGPAQGPDVYGAPTVARPFTPPPRRPPQRPRSGSRDWPEPPPPPDDAPPPPPPPPRPRGR</sequence>
<evidence type="ECO:0000256" key="1">
    <source>
        <dbReference type="SAM" id="MobiDB-lite"/>
    </source>
</evidence>
<comment type="caution">
    <text evidence="2">The sequence shown here is derived from an EMBL/GenBank/DDBJ whole genome shotgun (WGS) entry which is preliminary data.</text>
</comment>
<proteinExistence type="predicted"/>
<feature type="region of interest" description="Disordered" evidence="1">
    <location>
        <begin position="1"/>
        <end position="117"/>
    </location>
</feature>
<feature type="compositionally biased region" description="Basic and acidic residues" evidence="1">
    <location>
        <begin position="30"/>
        <end position="49"/>
    </location>
</feature>
<dbReference type="AlphaFoldDB" id="A0A5N8XHK7"/>
<feature type="compositionally biased region" description="Pro residues" evidence="1">
    <location>
        <begin position="96"/>
        <end position="117"/>
    </location>
</feature>
<protein>
    <submittedName>
        <fullName evidence="2">Uncharacterized protein</fullName>
    </submittedName>
</protein>